<feature type="transmembrane region" description="Helical" evidence="1">
    <location>
        <begin position="34"/>
        <end position="52"/>
    </location>
</feature>
<dbReference type="InterPro" id="IPR000620">
    <property type="entry name" value="EamA_dom"/>
</dbReference>
<dbReference type="GO" id="GO:0016020">
    <property type="term" value="C:membrane"/>
    <property type="evidence" value="ECO:0007669"/>
    <property type="project" value="InterPro"/>
</dbReference>
<dbReference type="InterPro" id="IPR037185">
    <property type="entry name" value="EmrE-like"/>
</dbReference>
<gene>
    <name evidence="3" type="ORF">CEE60_16220</name>
</gene>
<feature type="domain" description="EamA" evidence="2">
    <location>
        <begin position="3"/>
        <end position="132"/>
    </location>
</feature>
<reference evidence="3 4" key="1">
    <citation type="submission" date="2017-06" db="EMBL/GenBank/DDBJ databases">
        <authorList>
            <person name="Kim H.J."/>
            <person name="Triplett B.A."/>
        </authorList>
    </citation>
    <scope>NUCLEOTIDE SEQUENCE [LARGE SCALE GENOMIC DNA]</scope>
    <source>
        <strain evidence="3 4">13146</strain>
    </source>
</reference>
<dbReference type="SUPFAM" id="SSF103481">
    <property type="entry name" value="Multidrug resistance efflux transporter EmrE"/>
    <property type="match status" value="2"/>
</dbReference>
<dbReference type="OrthoDB" id="1524053at2"/>
<name>A0A246HJ27_STEMA</name>
<feature type="transmembrane region" description="Helical" evidence="1">
    <location>
        <begin position="6"/>
        <end position="22"/>
    </location>
</feature>
<dbReference type="Proteomes" id="UP000198157">
    <property type="component" value="Unassembled WGS sequence"/>
</dbReference>
<feature type="transmembrane region" description="Helical" evidence="1">
    <location>
        <begin position="177"/>
        <end position="196"/>
    </location>
</feature>
<feature type="transmembrane region" description="Helical" evidence="1">
    <location>
        <begin position="92"/>
        <end position="110"/>
    </location>
</feature>
<evidence type="ECO:0000313" key="3">
    <source>
        <dbReference type="EMBL" id="OWQ50671.1"/>
    </source>
</evidence>
<proteinExistence type="predicted"/>
<sequence>MHYLVFSVLCSVLVSVLLKLAPRQRLDMPQVVTWNYLVASVLSAVLLQPSLASLQTAHAPWAALLCLAVALPAIFLMMARAVTRAGIVRSDVAQRLSLLLSLLAAFLVFGETANGWKLAGLGLGLLAILGISVRPRAGAAEPSGGRAWPWLLAVWVGYALVDILLKQVALSGTPSMAALLASFSLAFVLMLILQLWRHVRGIARLQWRNLAGGALLGLLNFGNILFYVRAHQHLPDSPAVVFAGMNIGVVVLGALVGIVGFRERTSVWSRVGLGLAVVAIGLIAWGTW</sequence>
<evidence type="ECO:0000313" key="4">
    <source>
        <dbReference type="Proteomes" id="UP000198157"/>
    </source>
</evidence>
<evidence type="ECO:0000259" key="2">
    <source>
        <dbReference type="Pfam" id="PF00892"/>
    </source>
</evidence>
<accession>A0A246HJ27</accession>
<feature type="transmembrane region" description="Helical" evidence="1">
    <location>
        <begin position="58"/>
        <end position="80"/>
    </location>
</feature>
<keyword evidence="1" id="KW-0812">Transmembrane</keyword>
<keyword evidence="1" id="KW-0472">Membrane</keyword>
<feature type="transmembrane region" description="Helical" evidence="1">
    <location>
        <begin position="208"/>
        <end position="228"/>
    </location>
</feature>
<protein>
    <recommendedName>
        <fullName evidence="2">EamA domain-containing protein</fullName>
    </recommendedName>
</protein>
<comment type="caution">
    <text evidence="3">The sequence shown here is derived from an EMBL/GenBank/DDBJ whole genome shotgun (WGS) entry which is preliminary data.</text>
</comment>
<evidence type="ECO:0000256" key="1">
    <source>
        <dbReference type="SAM" id="Phobius"/>
    </source>
</evidence>
<feature type="transmembrane region" description="Helical" evidence="1">
    <location>
        <begin position="240"/>
        <end position="260"/>
    </location>
</feature>
<feature type="transmembrane region" description="Helical" evidence="1">
    <location>
        <begin position="267"/>
        <end position="286"/>
    </location>
</feature>
<keyword evidence="1" id="KW-1133">Transmembrane helix</keyword>
<dbReference type="AlphaFoldDB" id="A0A246HJ27"/>
<feature type="transmembrane region" description="Helical" evidence="1">
    <location>
        <begin position="147"/>
        <end position="165"/>
    </location>
</feature>
<dbReference type="EMBL" id="NIVS01000048">
    <property type="protein sequence ID" value="OWQ50671.1"/>
    <property type="molecule type" value="Genomic_DNA"/>
</dbReference>
<feature type="transmembrane region" description="Helical" evidence="1">
    <location>
        <begin position="116"/>
        <end position="135"/>
    </location>
</feature>
<dbReference type="Pfam" id="PF00892">
    <property type="entry name" value="EamA"/>
    <property type="match status" value="1"/>
</dbReference>
<organism evidence="3 4">
    <name type="scientific">Stenotrophomonas maltophilia</name>
    <name type="common">Pseudomonas maltophilia</name>
    <name type="synonym">Xanthomonas maltophilia</name>
    <dbReference type="NCBI Taxonomy" id="40324"/>
    <lineage>
        <taxon>Bacteria</taxon>
        <taxon>Pseudomonadati</taxon>
        <taxon>Pseudomonadota</taxon>
        <taxon>Gammaproteobacteria</taxon>
        <taxon>Lysobacterales</taxon>
        <taxon>Lysobacteraceae</taxon>
        <taxon>Stenotrophomonas</taxon>
        <taxon>Stenotrophomonas maltophilia group</taxon>
    </lineage>
</organism>